<comment type="similarity">
    <text evidence="1">Belongs to the histone deacetylase family. HD type 1 subfamily.</text>
</comment>
<dbReference type="EC" id="3.5.1.98" evidence="2"/>
<feature type="active site" description="Proton acceptor" evidence="5">
    <location>
        <position position="137"/>
    </location>
</feature>
<evidence type="ECO:0000256" key="6">
    <source>
        <dbReference type="PIRSR" id="PIRSR037913-2"/>
    </source>
</evidence>
<dbReference type="InterPro" id="IPR037138">
    <property type="entry name" value="His_deacetylse_dom_sf"/>
</dbReference>
<evidence type="ECO:0000256" key="2">
    <source>
        <dbReference type="ARBA" id="ARBA00012111"/>
    </source>
</evidence>
<dbReference type="Gene3D" id="3.40.800.20">
    <property type="entry name" value="Histone deacetylase domain"/>
    <property type="match status" value="1"/>
</dbReference>
<organism evidence="9">
    <name type="scientific">Rhodosorus marinus</name>
    <dbReference type="NCBI Taxonomy" id="101924"/>
    <lineage>
        <taxon>Eukaryota</taxon>
        <taxon>Rhodophyta</taxon>
        <taxon>Stylonematophyceae</taxon>
        <taxon>Stylonematales</taxon>
        <taxon>Stylonemataceae</taxon>
        <taxon>Rhodosorus</taxon>
    </lineage>
</organism>
<protein>
    <recommendedName>
        <fullName evidence="2">histone deacetylase</fullName>
        <ecNumber evidence="2">3.5.1.98</ecNumber>
    </recommendedName>
</protein>
<evidence type="ECO:0000256" key="4">
    <source>
        <dbReference type="ARBA" id="ARBA00022853"/>
    </source>
</evidence>
<feature type="binding site" evidence="7">
    <location>
        <position position="174"/>
    </location>
    <ligand>
        <name>a divalent metal cation</name>
        <dbReference type="ChEBI" id="CHEBI:60240"/>
    </ligand>
</feature>
<sequence length="331" mass="37248">MEPKSRVCYFMDNEVGGYYYGQKHPMKPHRISMVHNLTLAYGMYKKMDVYRPRHASAKELSQFHAEDYVEFLRRVTPDIAHNHAKQLQKFSVKGDCPLFDGLYEFCQKYAASSIDGARKLMAGSADIAINWAGGLHHAKKSEASGFCYINDIVLAILELLKFFPRVLYIDIDVHHGDGVEEAFYVTDRVMTVSFHKFGDMFFPGTGDIWDKGAGSGEYYAVNFPLKDGITDESYRQNFQPVIRKVMEIFQPSAVVLQCGADSLAGDRLGCFNLTTKGHGECVRFVKSFGIPTLVLGGGGYKIRSVARCWTHETSVLLDSEISDRIPYNVSP</sequence>
<feature type="binding site" evidence="6">
    <location>
        <position position="145"/>
    </location>
    <ligand>
        <name>substrate</name>
    </ligand>
</feature>
<feature type="binding site" evidence="6">
    <location>
        <position position="300"/>
    </location>
    <ligand>
        <name>substrate</name>
    </ligand>
</feature>
<evidence type="ECO:0000259" key="8">
    <source>
        <dbReference type="Pfam" id="PF00850"/>
    </source>
</evidence>
<dbReference type="GO" id="GO:0141221">
    <property type="term" value="F:histone deacetylase activity, hydrolytic mechanism"/>
    <property type="evidence" value="ECO:0007669"/>
    <property type="project" value="UniProtKB-EC"/>
</dbReference>
<dbReference type="InterPro" id="IPR003084">
    <property type="entry name" value="HDAC_I/II"/>
</dbReference>
<feature type="binding site" evidence="7">
    <location>
        <position position="261"/>
    </location>
    <ligand>
        <name>a divalent metal cation</name>
        <dbReference type="ChEBI" id="CHEBI:60240"/>
    </ligand>
</feature>
<dbReference type="GO" id="GO:0040029">
    <property type="term" value="P:epigenetic regulation of gene expression"/>
    <property type="evidence" value="ECO:0007669"/>
    <property type="project" value="TreeGrafter"/>
</dbReference>
<dbReference type="PIRSF" id="PIRSF037913">
    <property type="entry name" value="His_deacetylse_1"/>
    <property type="match status" value="1"/>
</dbReference>
<dbReference type="EMBL" id="HBHW01036595">
    <property type="protein sequence ID" value="CAE0060053.1"/>
    <property type="molecule type" value="Transcribed_RNA"/>
</dbReference>
<feature type="domain" description="Histone deacetylase" evidence="8">
    <location>
        <begin position="24"/>
        <end position="315"/>
    </location>
</feature>
<evidence type="ECO:0000256" key="3">
    <source>
        <dbReference type="ARBA" id="ARBA00022801"/>
    </source>
</evidence>
<dbReference type="AlphaFoldDB" id="A0A7S3A2Z6"/>
<dbReference type="InterPro" id="IPR023696">
    <property type="entry name" value="Ureohydrolase_dom_sf"/>
</dbReference>
<dbReference type="PRINTS" id="PR01271">
    <property type="entry name" value="HISDACETLASE"/>
</dbReference>
<dbReference type="InterPro" id="IPR000286">
    <property type="entry name" value="HDACs"/>
</dbReference>
<keyword evidence="7" id="KW-0479">Metal-binding</keyword>
<evidence type="ECO:0000256" key="1">
    <source>
        <dbReference type="ARBA" id="ARBA00006457"/>
    </source>
</evidence>
<gene>
    <name evidence="9" type="ORF">RMAR00112_LOCUS28119</name>
</gene>
<dbReference type="SUPFAM" id="SSF52768">
    <property type="entry name" value="Arginase/deacetylase"/>
    <property type="match status" value="1"/>
</dbReference>
<feature type="binding site" evidence="6">
    <location>
        <position position="95"/>
    </location>
    <ligand>
        <name>substrate</name>
    </ligand>
</feature>
<dbReference type="InterPro" id="IPR023801">
    <property type="entry name" value="His_deacetylse_dom"/>
</dbReference>
<evidence type="ECO:0000313" key="9">
    <source>
        <dbReference type="EMBL" id="CAE0060053.1"/>
    </source>
</evidence>
<evidence type="ECO:0000256" key="7">
    <source>
        <dbReference type="PIRSR" id="PIRSR037913-3"/>
    </source>
</evidence>
<dbReference type="GO" id="GO:0046872">
    <property type="term" value="F:metal ion binding"/>
    <property type="evidence" value="ECO:0007669"/>
    <property type="project" value="UniProtKB-KW"/>
</dbReference>
<keyword evidence="3" id="KW-0378">Hydrolase</keyword>
<dbReference type="CDD" id="cd09991">
    <property type="entry name" value="HDAC_classI"/>
    <property type="match status" value="1"/>
</dbReference>
<proteinExistence type="inferred from homology"/>
<dbReference type="PANTHER" id="PTHR10625">
    <property type="entry name" value="HISTONE DEACETYLASE HDAC1-RELATED"/>
    <property type="match status" value="1"/>
</dbReference>
<name>A0A7S3A2Z6_9RHOD</name>
<dbReference type="PANTHER" id="PTHR10625:SF39">
    <property type="entry name" value="HISTONE DEACETYLASE 9"/>
    <property type="match status" value="1"/>
</dbReference>
<dbReference type="PRINTS" id="PR01270">
    <property type="entry name" value="HDASUPER"/>
</dbReference>
<dbReference type="GO" id="GO:0005634">
    <property type="term" value="C:nucleus"/>
    <property type="evidence" value="ECO:0007669"/>
    <property type="project" value="TreeGrafter"/>
</dbReference>
<evidence type="ECO:0000256" key="5">
    <source>
        <dbReference type="PIRSR" id="PIRSR037913-1"/>
    </source>
</evidence>
<accession>A0A7S3A2Z6</accession>
<feature type="binding site" evidence="7">
    <location>
        <position position="172"/>
    </location>
    <ligand>
        <name>a divalent metal cation</name>
        <dbReference type="ChEBI" id="CHEBI:60240"/>
    </ligand>
</feature>
<dbReference type="Pfam" id="PF00850">
    <property type="entry name" value="Hist_deacetyl"/>
    <property type="match status" value="1"/>
</dbReference>
<keyword evidence="4" id="KW-0156">Chromatin regulator</keyword>
<reference evidence="9" key="1">
    <citation type="submission" date="2021-01" db="EMBL/GenBank/DDBJ databases">
        <authorList>
            <person name="Corre E."/>
            <person name="Pelletier E."/>
            <person name="Niang G."/>
            <person name="Scheremetjew M."/>
            <person name="Finn R."/>
            <person name="Kale V."/>
            <person name="Holt S."/>
            <person name="Cochrane G."/>
            <person name="Meng A."/>
            <person name="Brown T."/>
            <person name="Cohen L."/>
        </authorList>
    </citation>
    <scope>NUCLEOTIDE SEQUENCE</scope>
    <source>
        <strain evidence="9">CCMP 769</strain>
    </source>
</reference>